<dbReference type="RefSeq" id="XP_069232895.1">
    <property type="nucleotide sequence ID" value="XM_069370105.1"/>
</dbReference>
<name>A0AB34L1M7_9PEZI</name>
<feature type="compositionally biased region" description="Basic and acidic residues" evidence="2">
    <location>
        <begin position="289"/>
        <end position="302"/>
    </location>
</feature>
<dbReference type="EMBL" id="JAAQHG020000004">
    <property type="protein sequence ID" value="KAL1589790.1"/>
    <property type="molecule type" value="Genomic_DNA"/>
</dbReference>
<dbReference type="GeneID" id="96002943"/>
<evidence type="ECO:0000313" key="5">
    <source>
        <dbReference type="Proteomes" id="UP000803884"/>
    </source>
</evidence>
<feature type="compositionally biased region" description="Gly residues" evidence="2">
    <location>
        <begin position="311"/>
        <end position="321"/>
    </location>
</feature>
<dbReference type="Proteomes" id="UP000803884">
    <property type="component" value="Unassembled WGS sequence"/>
</dbReference>
<dbReference type="InterPro" id="IPR015158">
    <property type="entry name" value="Bud22_dom"/>
</dbReference>
<dbReference type="GO" id="GO:0030490">
    <property type="term" value="P:maturation of SSU-rRNA"/>
    <property type="evidence" value="ECO:0007669"/>
    <property type="project" value="TreeGrafter"/>
</dbReference>
<dbReference type="PANTHER" id="PTHR23325">
    <property type="entry name" value="SERUM RESPONSE FACTOR-BINDING"/>
    <property type="match status" value="1"/>
</dbReference>
<dbReference type="PANTHER" id="PTHR23325:SF1">
    <property type="entry name" value="SERUM RESPONSE FACTOR-BINDING PROTEIN 1"/>
    <property type="match status" value="1"/>
</dbReference>
<dbReference type="InterPro" id="IPR037393">
    <property type="entry name" value="Bud22/SRFB1"/>
</dbReference>
<organism evidence="4 5">
    <name type="scientific">Cladosporium halotolerans</name>
    <dbReference type="NCBI Taxonomy" id="1052096"/>
    <lineage>
        <taxon>Eukaryota</taxon>
        <taxon>Fungi</taxon>
        <taxon>Dikarya</taxon>
        <taxon>Ascomycota</taxon>
        <taxon>Pezizomycotina</taxon>
        <taxon>Dothideomycetes</taxon>
        <taxon>Dothideomycetidae</taxon>
        <taxon>Cladosporiales</taxon>
        <taxon>Cladosporiaceae</taxon>
        <taxon>Cladosporium</taxon>
    </lineage>
</organism>
<feature type="region of interest" description="Disordered" evidence="2">
    <location>
        <begin position="1"/>
        <end position="24"/>
    </location>
</feature>
<dbReference type="GO" id="GO:0005634">
    <property type="term" value="C:nucleus"/>
    <property type="evidence" value="ECO:0007669"/>
    <property type="project" value="TreeGrafter"/>
</dbReference>
<keyword evidence="1" id="KW-0175">Coiled coil</keyword>
<dbReference type="GO" id="GO:0030686">
    <property type="term" value="C:90S preribosome"/>
    <property type="evidence" value="ECO:0007669"/>
    <property type="project" value="TreeGrafter"/>
</dbReference>
<protein>
    <recommendedName>
        <fullName evidence="3">Bud22 domain-containing protein</fullName>
    </recommendedName>
</protein>
<evidence type="ECO:0000259" key="3">
    <source>
        <dbReference type="Pfam" id="PF09073"/>
    </source>
</evidence>
<comment type="caution">
    <text evidence="4">The sequence shown here is derived from an EMBL/GenBank/DDBJ whole genome shotgun (WGS) entry which is preliminary data.</text>
</comment>
<sequence>MPKRKREDGADGVSEGSPEPVVDAKQRRLQLKLEQGTVKLGHAFKVAKGFERQKLGRRQKTAASQKNDKDTQRIEAEIIALKALDTTTAARHHLYKCLLKIKAVASSPRLEPELTKLAPVQRDAATLNILSRLSSSKPAKEALNTVMEEIQRAAGITRKAPKRSASPVVEDKKAPQPVLNPLEITDSEDNEGEGSDDEFGGFDDRIAGSDVSNDEEDDSMDDRPAPSKPKASSFIPSLSVGYVAGSGSEPESDIEELAPAKKNRRGQRARQQIAEKKYGAKAKHLANPKNDRNAGWDMKRGATDGGKGKRGGVAGARGGFSKGHAAGHRNGGGEAPVPPKKKHKDDEGPIHPSWAAAKAAKEKKNAPVAFTGKKISFD</sequence>
<feature type="compositionally biased region" description="Acidic residues" evidence="2">
    <location>
        <begin position="185"/>
        <end position="201"/>
    </location>
</feature>
<dbReference type="AlphaFoldDB" id="A0AB34L1M7"/>
<keyword evidence="5" id="KW-1185">Reference proteome</keyword>
<reference evidence="4 5" key="1">
    <citation type="journal article" date="2020" name="Microbiol. Resour. Announc.">
        <title>Draft Genome Sequence of a Cladosporium Species Isolated from the Mesophotic Ascidian Didemnum maculosum.</title>
        <authorList>
            <person name="Gioti A."/>
            <person name="Siaperas R."/>
            <person name="Nikolaivits E."/>
            <person name="Le Goff G."/>
            <person name="Ouazzani J."/>
            <person name="Kotoulas G."/>
            <person name="Topakas E."/>
        </authorList>
    </citation>
    <scope>NUCLEOTIDE SEQUENCE [LARGE SCALE GENOMIC DNA]</scope>
    <source>
        <strain evidence="4 5">TM138-S3</strain>
    </source>
</reference>
<evidence type="ECO:0000256" key="2">
    <source>
        <dbReference type="SAM" id="MobiDB-lite"/>
    </source>
</evidence>
<dbReference type="Pfam" id="PF09073">
    <property type="entry name" value="BUD22"/>
    <property type="match status" value="1"/>
</dbReference>
<evidence type="ECO:0000256" key="1">
    <source>
        <dbReference type="ARBA" id="ARBA00023054"/>
    </source>
</evidence>
<proteinExistence type="predicted"/>
<feature type="region of interest" description="Disordered" evidence="2">
    <location>
        <begin position="154"/>
        <end position="378"/>
    </location>
</feature>
<evidence type="ECO:0000313" key="4">
    <source>
        <dbReference type="EMBL" id="KAL1589790.1"/>
    </source>
</evidence>
<accession>A0AB34L1M7</accession>
<gene>
    <name evidence="4" type="ORF">WHR41_01499</name>
</gene>
<feature type="domain" description="Bud22" evidence="3">
    <location>
        <begin position="186"/>
        <end position="378"/>
    </location>
</feature>